<name>A0A150GBZ0_GONPE</name>
<proteinExistence type="predicted"/>
<dbReference type="Proteomes" id="UP000075714">
    <property type="component" value="Unassembled WGS sequence"/>
</dbReference>
<protein>
    <submittedName>
        <fullName evidence="2">Uncharacterized protein</fullName>
    </submittedName>
</protein>
<dbReference type="OrthoDB" id="543879at2759"/>
<evidence type="ECO:0000313" key="2">
    <source>
        <dbReference type="EMBL" id="KXZ47065.1"/>
    </source>
</evidence>
<comment type="caution">
    <text evidence="2">The sequence shown here is derived from an EMBL/GenBank/DDBJ whole genome shotgun (WGS) entry which is preliminary data.</text>
</comment>
<feature type="compositionally biased region" description="Gly residues" evidence="1">
    <location>
        <begin position="270"/>
        <end position="293"/>
    </location>
</feature>
<keyword evidence="3" id="KW-1185">Reference proteome</keyword>
<gene>
    <name evidence="2" type="ORF">GPECTOR_38g302</name>
</gene>
<evidence type="ECO:0000313" key="3">
    <source>
        <dbReference type="Proteomes" id="UP000075714"/>
    </source>
</evidence>
<sequence length="1151" mass="119431">MSRPKEPPPQAAPYGELLYSARRIGYDLWRRAQDPAAAAGLGAWQATWIQVLLRLRTQLRRRLHTRSTVSKYGTGVCLRSQPIANYAQLQAAVDLLLLLVTELPNAAGPRPRVAPEALDAVEHLLCESPFVDFKGSDPQARAILLDGALQLARLATARARADAAWRVVQDVALERLVSWLELQSGTVRELRAPGLALGLGLGGAADSATPLVRLVGPALARRLLVQDLVAALLEPGLAAEPLNGPCRAEALALLHATLLSLMPASRPASAGGGGDNGNGHGGGQGGDVHMGGFHGTEEAAAAQTAAALSEACELVHQSGLRIAAEHALRLELRQPDSLLAQSPAAEPSATSCRDTAVALLGSVYAVLYGRGVLHGWVAVESAACQVVLEGTPAFHQPHAFRKAWEAPGDRRSRRLVVHLLAHVVRGLGQLGRMGPGCRQQPLLSAALRCDPPGPRAPSPAQLGLLGLWLRAALDCGDRTALAALTAELLRHSVEARALFGCEGADAAAAVQGCDSFGSTAYEALATQAAVALADDADGTFRAQMAAALTSGMVRQRRFADVRGVIVGLDASFRALWEDLPPLPADVAAAAAAAEGATSPAPSLPTGSSVSMSGAQLPDDVLLAHRAMAAVALAALEPCADGLLARHAAVVGASAGVGSGGAGYPGRAAAQPAASWAEQQEAVRLLEEVARAVVVDAAALVRWEGALQGGPAETTQAASGWNHRLVWHSAAGLLPHLVAAMARSADARADAAADAAQAGSCSVIRRCMALLCLFIAELPQPGEVYAAANEQLRALALSSVTDHLWAAPQANVVGAVGAGNTGAQLQPVAPQQVAPQPGPSPGPLPGLQALDTAAADNLSRLLHRCIAGPLREYVTCGIQARVPTTAPPRRAADALTWIRELVARCAAGPRPLLERLLPPLLRVIVQGLADIRERLLSHQLLKCDVERPDAGAAADGTRAGDASQPAPVPSWQFAPSLGLFGELLRTAATVLRVAAGAGLLAGQEEANATPWGTVRIEASPLLRMEPAPLAQLRAACGFSVALLTRTCLECFALPFESDVQSLLLQAHPPPEAERVLAVSRRLQSSFGNMPVLLEAEKPVELHKVFGQETKKVLIAAAPENGADAKLKLSETAIDCAAELARDCGSGGEAARK</sequence>
<dbReference type="AlphaFoldDB" id="A0A150GBZ0"/>
<evidence type="ECO:0000256" key="1">
    <source>
        <dbReference type="SAM" id="MobiDB-lite"/>
    </source>
</evidence>
<dbReference type="EMBL" id="LSYV01000039">
    <property type="protein sequence ID" value="KXZ47065.1"/>
    <property type="molecule type" value="Genomic_DNA"/>
</dbReference>
<feature type="region of interest" description="Disordered" evidence="1">
    <location>
        <begin position="266"/>
        <end position="293"/>
    </location>
</feature>
<reference evidence="3" key="1">
    <citation type="journal article" date="2016" name="Nat. Commun.">
        <title>The Gonium pectorale genome demonstrates co-option of cell cycle regulation during the evolution of multicellularity.</title>
        <authorList>
            <person name="Hanschen E.R."/>
            <person name="Marriage T.N."/>
            <person name="Ferris P.J."/>
            <person name="Hamaji T."/>
            <person name="Toyoda A."/>
            <person name="Fujiyama A."/>
            <person name="Neme R."/>
            <person name="Noguchi H."/>
            <person name="Minakuchi Y."/>
            <person name="Suzuki M."/>
            <person name="Kawai-Toyooka H."/>
            <person name="Smith D.R."/>
            <person name="Sparks H."/>
            <person name="Anderson J."/>
            <person name="Bakaric R."/>
            <person name="Luria V."/>
            <person name="Karger A."/>
            <person name="Kirschner M.W."/>
            <person name="Durand P.M."/>
            <person name="Michod R.E."/>
            <person name="Nozaki H."/>
            <person name="Olson B.J."/>
        </authorList>
    </citation>
    <scope>NUCLEOTIDE SEQUENCE [LARGE SCALE GENOMIC DNA]</scope>
    <source>
        <strain evidence="3">NIES-2863</strain>
    </source>
</reference>
<organism evidence="2 3">
    <name type="scientific">Gonium pectorale</name>
    <name type="common">Green alga</name>
    <dbReference type="NCBI Taxonomy" id="33097"/>
    <lineage>
        <taxon>Eukaryota</taxon>
        <taxon>Viridiplantae</taxon>
        <taxon>Chlorophyta</taxon>
        <taxon>core chlorophytes</taxon>
        <taxon>Chlorophyceae</taxon>
        <taxon>CS clade</taxon>
        <taxon>Chlamydomonadales</taxon>
        <taxon>Volvocaceae</taxon>
        <taxon>Gonium</taxon>
    </lineage>
</organism>
<accession>A0A150GBZ0</accession>